<organism evidence="1 2">
    <name type="scientific">Parathielavia appendiculata</name>
    <dbReference type="NCBI Taxonomy" id="2587402"/>
    <lineage>
        <taxon>Eukaryota</taxon>
        <taxon>Fungi</taxon>
        <taxon>Dikarya</taxon>
        <taxon>Ascomycota</taxon>
        <taxon>Pezizomycotina</taxon>
        <taxon>Sordariomycetes</taxon>
        <taxon>Sordariomycetidae</taxon>
        <taxon>Sordariales</taxon>
        <taxon>Chaetomiaceae</taxon>
        <taxon>Parathielavia</taxon>
    </lineage>
</organism>
<reference evidence="1" key="2">
    <citation type="submission" date="2023-05" db="EMBL/GenBank/DDBJ databases">
        <authorList>
            <consortium name="Lawrence Berkeley National Laboratory"/>
            <person name="Steindorff A."/>
            <person name="Hensen N."/>
            <person name="Bonometti L."/>
            <person name="Westerberg I."/>
            <person name="Brannstrom I.O."/>
            <person name="Guillou S."/>
            <person name="Cros-Aarteil S."/>
            <person name="Calhoun S."/>
            <person name="Haridas S."/>
            <person name="Kuo A."/>
            <person name="Mondo S."/>
            <person name="Pangilinan J."/>
            <person name="Riley R."/>
            <person name="Labutti K."/>
            <person name="Andreopoulos B."/>
            <person name="Lipzen A."/>
            <person name="Chen C."/>
            <person name="Yanf M."/>
            <person name="Daum C."/>
            <person name="Ng V."/>
            <person name="Clum A."/>
            <person name="Ohm R."/>
            <person name="Martin F."/>
            <person name="Silar P."/>
            <person name="Natvig D."/>
            <person name="Lalanne C."/>
            <person name="Gautier V."/>
            <person name="Ament-Velasquez S.L."/>
            <person name="Kruys A."/>
            <person name="Hutchinson M.I."/>
            <person name="Powell A.J."/>
            <person name="Barry K."/>
            <person name="Miller A.N."/>
            <person name="Grigoriev I.V."/>
            <person name="Debuchy R."/>
            <person name="Gladieux P."/>
            <person name="Thoren M.H."/>
            <person name="Johannesson H."/>
        </authorList>
    </citation>
    <scope>NUCLEOTIDE SEQUENCE</scope>
    <source>
        <strain evidence="1">CBS 731.68</strain>
    </source>
</reference>
<keyword evidence="2" id="KW-1185">Reference proteome</keyword>
<dbReference type="EMBL" id="MU853223">
    <property type="protein sequence ID" value="KAK4129552.1"/>
    <property type="molecule type" value="Genomic_DNA"/>
</dbReference>
<dbReference type="GeneID" id="87832733"/>
<gene>
    <name evidence="1" type="ORF">N657DRAFT_677153</name>
</gene>
<dbReference type="RefSeq" id="XP_062653323.1">
    <property type="nucleotide sequence ID" value="XM_062795965.1"/>
</dbReference>
<dbReference type="Proteomes" id="UP001302602">
    <property type="component" value="Unassembled WGS sequence"/>
</dbReference>
<accession>A0AAN6UAP5</accession>
<dbReference type="AlphaFoldDB" id="A0AAN6UAP5"/>
<reference evidence="1" key="1">
    <citation type="journal article" date="2023" name="Mol. Phylogenet. Evol.">
        <title>Genome-scale phylogeny and comparative genomics of the fungal order Sordariales.</title>
        <authorList>
            <person name="Hensen N."/>
            <person name="Bonometti L."/>
            <person name="Westerberg I."/>
            <person name="Brannstrom I.O."/>
            <person name="Guillou S."/>
            <person name="Cros-Aarteil S."/>
            <person name="Calhoun S."/>
            <person name="Haridas S."/>
            <person name="Kuo A."/>
            <person name="Mondo S."/>
            <person name="Pangilinan J."/>
            <person name="Riley R."/>
            <person name="LaButti K."/>
            <person name="Andreopoulos B."/>
            <person name="Lipzen A."/>
            <person name="Chen C."/>
            <person name="Yan M."/>
            <person name="Daum C."/>
            <person name="Ng V."/>
            <person name="Clum A."/>
            <person name="Steindorff A."/>
            <person name="Ohm R.A."/>
            <person name="Martin F."/>
            <person name="Silar P."/>
            <person name="Natvig D.O."/>
            <person name="Lalanne C."/>
            <person name="Gautier V."/>
            <person name="Ament-Velasquez S.L."/>
            <person name="Kruys A."/>
            <person name="Hutchinson M.I."/>
            <person name="Powell A.J."/>
            <person name="Barry K."/>
            <person name="Miller A.N."/>
            <person name="Grigoriev I.V."/>
            <person name="Debuchy R."/>
            <person name="Gladieux P."/>
            <person name="Hiltunen Thoren M."/>
            <person name="Johannesson H."/>
        </authorList>
    </citation>
    <scope>NUCLEOTIDE SEQUENCE</scope>
    <source>
        <strain evidence="1">CBS 731.68</strain>
    </source>
</reference>
<protein>
    <submittedName>
        <fullName evidence="1">Uncharacterized protein</fullName>
    </submittedName>
</protein>
<proteinExistence type="predicted"/>
<name>A0AAN6UAP5_9PEZI</name>
<evidence type="ECO:0000313" key="1">
    <source>
        <dbReference type="EMBL" id="KAK4129552.1"/>
    </source>
</evidence>
<sequence>MGGQQLFDNDVSPLQPQILSSNFPIKLQVRRLRNQHGSNLRLLWEYETHNTYILNGWGFTIYRAAFGPGFDERFAAGLKRLENWLRFIVRQSRYDAFGKRQDLPSDPDSDAAALLAERLWNEVVEEYPDKEKNISGGEEGSEDFAPVGKAFIRWANELGKDLSQRNARYHHCLVLDETALNSTLEGSLEKVPELKSRPAGSQEGRELTLTCEGLGYGCWAAKQ</sequence>
<comment type="caution">
    <text evidence="1">The sequence shown here is derived from an EMBL/GenBank/DDBJ whole genome shotgun (WGS) entry which is preliminary data.</text>
</comment>
<evidence type="ECO:0000313" key="2">
    <source>
        <dbReference type="Proteomes" id="UP001302602"/>
    </source>
</evidence>